<reference evidence="1 2" key="1">
    <citation type="journal article" date="2017" name="BMC Microbiol.">
        <title>Comparative genomics of Enterococcus spp. isolated from bovine feces.</title>
        <authorList>
            <person name="Beukers A.G."/>
            <person name="Zaheer R."/>
            <person name="Goji N."/>
            <person name="Amoako K.K."/>
            <person name="Chaves A.V."/>
            <person name="Ward M.P."/>
            <person name="McAllister T.A."/>
        </authorList>
    </citation>
    <scope>NUCLEOTIDE SEQUENCE [LARGE SCALE GENOMIC DNA]</scope>
    <source>
        <strain evidence="1 2">F1129D 143</strain>
    </source>
</reference>
<dbReference type="AlphaFoldDB" id="A0A1V8YIJ2"/>
<evidence type="ECO:0000313" key="2">
    <source>
        <dbReference type="Proteomes" id="UP000192477"/>
    </source>
</evidence>
<accession>A0A1V8YIJ2</accession>
<dbReference type="EMBL" id="MJEA01000002">
    <property type="protein sequence ID" value="OQO71219.1"/>
    <property type="molecule type" value="Genomic_DNA"/>
</dbReference>
<sequence>MPLDSTIMMKDGSTKMNKFEQERIKEEILSVMNDVKDKNNEGYQQLLRVLEKTPYETNKEYEQLLKQFQEKKSNIETKEGKKLLELLKKQPTVTMEEVVESCVYFQKISDNTDLQKLFFDLLIESKVEQLNQLVLLKSLSVTCELNSLLEDERKSLNRELKAGCIELQYDMESIETKNIS</sequence>
<name>A0A1V8YIJ2_9ENTE</name>
<protein>
    <submittedName>
        <fullName evidence="1">Uncharacterized protein</fullName>
    </submittedName>
</protein>
<dbReference type="STRING" id="112904.BH747_04310"/>
<organism evidence="1 2">
    <name type="scientific">Enterococcus villorum</name>
    <dbReference type="NCBI Taxonomy" id="112904"/>
    <lineage>
        <taxon>Bacteria</taxon>
        <taxon>Bacillati</taxon>
        <taxon>Bacillota</taxon>
        <taxon>Bacilli</taxon>
        <taxon>Lactobacillales</taxon>
        <taxon>Enterococcaceae</taxon>
        <taxon>Enterococcus</taxon>
    </lineage>
</organism>
<comment type="caution">
    <text evidence="1">The sequence shown here is derived from an EMBL/GenBank/DDBJ whole genome shotgun (WGS) entry which is preliminary data.</text>
</comment>
<dbReference type="Proteomes" id="UP000192477">
    <property type="component" value="Unassembled WGS sequence"/>
</dbReference>
<evidence type="ECO:0000313" key="1">
    <source>
        <dbReference type="EMBL" id="OQO71219.1"/>
    </source>
</evidence>
<gene>
    <name evidence="1" type="ORF">BH747_04310</name>
</gene>
<proteinExistence type="predicted"/>